<evidence type="ECO:0000256" key="2">
    <source>
        <dbReference type="ARBA" id="ARBA00022475"/>
    </source>
</evidence>
<sequence length="228" mass="24553">MSAPFSVIIPTLNAADTLRATLDALLPGVEQGMLREVVISDGGSADATLQIADDAGAVIVEGAKGRGGQLARGAARAQGEWLLFLHADTQLASDWVGAAALHRAEHPNLAAAYALRFRAKGVAPKLVAGWANLRTRAMNLPYGDQGLLISRALYDYVGGYPNQPLMEDVAIAKALRGRIRLLDTYAVTGAERYQRAGWLRQGARNLDTLIRYSFGADPEALARRYQQR</sequence>
<evidence type="ECO:0000256" key="4">
    <source>
        <dbReference type="ARBA" id="ARBA00022679"/>
    </source>
</evidence>
<keyword evidence="3" id="KW-0328">Glycosyltransferase</keyword>
<proteinExistence type="predicted"/>
<evidence type="ECO:0000313" key="8">
    <source>
        <dbReference type="Proteomes" id="UP000243978"/>
    </source>
</evidence>
<dbReference type="InterPro" id="IPR001173">
    <property type="entry name" value="Glyco_trans_2-like"/>
</dbReference>
<reference evidence="7 8" key="1">
    <citation type="submission" date="2018-04" db="EMBL/GenBank/DDBJ databases">
        <title>Genomic Encyclopedia of Archaeal and Bacterial Type Strains, Phase II (KMG-II): from individual species to whole genera.</title>
        <authorList>
            <person name="Goeker M."/>
        </authorList>
    </citation>
    <scope>NUCLEOTIDE SEQUENCE [LARGE SCALE GENOMIC DNA]</scope>
    <source>
        <strain evidence="7 8">DSM 100977</strain>
    </source>
</reference>
<keyword evidence="8" id="KW-1185">Reference proteome</keyword>
<dbReference type="GO" id="GO:0016757">
    <property type="term" value="F:glycosyltransferase activity"/>
    <property type="evidence" value="ECO:0007669"/>
    <property type="project" value="UniProtKB-KW"/>
</dbReference>
<gene>
    <name evidence="7" type="ORF">C8N43_1397</name>
</gene>
<dbReference type="Gene3D" id="3.90.550.10">
    <property type="entry name" value="Spore Coat Polysaccharide Biosynthesis Protein SpsA, Chain A"/>
    <property type="match status" value="1"/>
</dbReference>
<evidence type="ECO:0000259" key="6">
    <source>
        <dbReference type="Pfam" id="PF00535"/>
    </source>
</evidence>
<dbReference type="Proteomes" id="UP000243978">
    <property type="component" value="Unassembled WGS sequence"/>
</dbReference>
<dbReference type="PANTHER" id="PTHR43646">
    <property type="entry name" value="GLYCOSYLTRANSFERASE"/>
    <property type="match status" value="1"/>
</dbReference>
<dbReference type="Pfam" id="PF00535">
    <property type="entry name" value="Glycos_transf_2"/>
    <property type="match status" value="1"/>
</dbReference>
<dbReference type="CDD" id="cd02522">
    <property type="entry name" value="GT_2_like_a"/>
    <property type="match status" value="1"/>
</dbReference>
<dbReference type="PANTHER" id="PTHR43646:SF2">
    <property type="entry name" value="GLYCOSYLTRANSFERASE 2-LIKE DOMAIN-CONTAINING PROTEIN"/>
    <property type="match status" value="1"/>
</dbReference>
<keyword evidence="2" id="KW-1003">Cell membrane</keyword>
<evidence type="ECO:0000313" key="7">
    <source>
        <dbReference type="EMBL" id="PTX56735.1"/>
    </source>
</evidence>
<keyword evidence="5" id="KW-0472">Membrane</keyword>
<dbReference type="InterPro" id="IPR026461">
    <property type="entry name" value="Trfase_2_rSAM/seldom_assoc"/>
</dbReference>
<dbReference type="InterPro" id="IPR029044">
    <property type="entry name" value="Nucleotide-diphossugar_trans"/>
</dbReference>
<comment type="caution">
    <text evidence="7">The sequence shown here is derived from an EMBL/GenBank/DDBJ whole genome shotgun (WGS) entry which is preliminary data.</text>
</comment>
<dbReference type="NCBIfam" id="TIGR04283">
    <property type="entry name" value="glyco_like_mftF"/>
    <property type="match status" value="1"/>
</dbReference>
<name>A0A2T6BL12_9RHOB</name>
<dbReference type="OrthoDB" id="5291101at2"/>
<evidence type="ECO:0000256" key="1">
    <source>
        <dbReference type="ARBA" id="ARBA00004236"/>
    </source>
</evidence>
<protein>
    <recommendedName>
        <fullName evidence="6">Glycosyltransferase 2-like domain-containing protein</fullName>
    </recommendedName>
</protein>
<organism evidence="7 8">
    <name type="scientific">Litoreibacter ponti</name>
    <dbReference type="NCBI Taxonomy" id="1510457"/>
    <lineage>
        <taxon>Bacteria</taxon>
        <taxon>Pseudomonadati</taxon>
        <taxon>Pseudomonadota</taxon>
        <taxon>Alphaproteobacteria</taxon>
        <taxon>Rhodobacterales</taxon>
        <taxon>Roseobacteraceae</taxon>
        <taxon>Litoreibacter</taxon>
    </lineage>
</organism>
<evidence type="ECO:0000256" key="5">
    <source>
        <dbReference type="ARBA" id="ARBA00023136"/>
    </source>
</evidence>
<dbReference type="SUPFAM" id="SSF53448">
    <property type="entry name" value="Nucleotide-diphospho-sugar transferases"/>
    <property type="match status" value="1"/>
</dbReference>
<keyword evidence="4" id="KW-0808">Transferase</keyword>
<dbReference type="GO" id="GO:0005886">
    <property type="term" value="C:plasma membrane"/>
    <property type="evidence" value="ECO:0007669"/>
    <property type="project" value="UniProtKB-SubCell"/>
</dbReference>
<evidence type="ECO:0000256" key="3">
    <source>
        <dbReference type="ARBA" id="ARBA00022676"/>
    </source>
</evidence>
<feature type="domain" description="Glycosyltransferase 2-like" evidence="6">
    <location>
        <begin position="6"/>
        <end position="115"/>
    </location>
</feature>
<accession>A0A2T6BL12</accession>
<dbReference type="RefSeq" id="WP_107844903.1">
    <property type="nucleotide sequence ID" value="NZ_QBKS01000001.1"/>
</dbReference>
<dbReference type="AlphaFoldDB" id="A0A2T6BL12"/>
<dbReference type="EMBL" id="QBKS01000001">
    <property type="protein sequence ID" value="PTX56735.1"/>
    <property type="molecule type" value="Genomic_DNA"/>
</dbReference>
<comment type="subcellular location">
    <subcellularLocation>
        <location evidence="1">Cell membrane</location>
    </subcellularLocation>
</comment>